<dbReference type="AlphaFoldDB" id="A0A8T4IHH0"/>
<keyword evidence="1" id="KW-0732">Signal</keyword>
<evidence type="ECO:0000256" key="2">
    <source>
        <dbReference type="ARBA" id="ARBA00023002"/>
    </source>
</evidence>
<dbReference type="InterPro" id="IPR036249">
    <property type="entry name" value="Thioredoxin-like_sf"/>
</dbReference>
<dbReference type="Proteomes" id="UP000676996">
    <property type="component" value="Unassembled WGS sequence"/>
</dbReference>
<reference evidence="7" key="1">
    <citation type="submission" date="2021-04" db="EMBL/GenBank/DDBJ databases">
        <title>Ouciella asimina sp. nov., isolated from the surface seawater in the hydrothermal field of Okinawa Trough.</title>
        <authorList>
            <person name="Shuang W."/>
        </authorList>
    </citation>
    <scope>NUCLEOTIDE SEQUENCE</scope>
    <source>
        <strain evidence="7">LXI357</strain>
    </source>
</reference>
<protein>
    <submittedName>
        <fullName evidence="7">DsbA family protein</fullName>
    </submittedName>
</protein>
<feature type="domain" description="Thioredoxin" evidence="6">
    <location>
        <begin position="40"/>
        <end position="226"/>
    </location>
</feature>
<dbReference type="PANTHER" id="PTHR13887:SF14">
    <property type="entry name" value="DISULFIDE BOND FORMATION PROTEIN D"/>
    <property type="match status" value="1"/>
</dbReference>
<accession>A0A8T4IHH0</accession>
<organism evidence="7 8">
    <name type="scientific">Stakelama marina</name>
    <dbReference type="NCBI Taxonomy" id="2826939"/>
    <lineage>
        <taxon>Bacteria</taxon>
        <taxon>Pseudomonadati</taxon>
        <taxon>Pseudomonadota</taxon>
        <taxon>Alphaproteobacteria</taxon>
        <taxon>Sphingomonadales</taxon>
        <taxon>Sphingomonadaceae</taxon>
        <taxon>Stakelama</taxon>
    </lineage>
</organism>
<evidence type="ECO:0000256" key="5">
    <source>
        <dbReference type="SAM" id="MobiDB-lite"/>
    </source>
</evidence>
<sequence length="236" mass="25485">MKRTSIFVLIGAVLVFGAALLFRQGTPDKANAKPVAAQQQQQQQQQPDPAEVAAARKKVTDDPVAPKVAPKGYDVTVVTYTDYQCPFCRKMHPALDKLIANDKKVRVVYHDWPIFGAPSVEAAKLAIASQWQGKHKAFDDALMQIQGKLSSEKIRAAADKAGVNWNRLQADLKKHSSEIDGLLARTGQQAAMMGLSGTPAVLIGPYLVPGALDYDQLVKAVALARKYPNGNAPADS</sequence>
<keyword evidence="3" id="KW-1015">Disulfide bond</keyword>
<evidence type="ECO:0000256" key="3">
    <source>
        <dbReference type="ARBA" id="ARBA00023157"/>
    </source>
</evidence>
<dbReference type="InterPro" id="IPR001853">
    <property type="entry name" value="DSBA-like_thioredoxin_dom"/>
</dbReference>
<keyword evidence="2" id="KW-0560">Oxidoreductase</keyword>
<dbReference type="CDD" id="cd03023">
    <property type="entry name" value="DsbA_Com1_like"/>
    <property type="match status" value="1"/>
</dbReference>
<dbReference type="InterPro" id="IPR013766">
    <property type="entry name" value="Thioredoxin_domain"/>
</dbReference>
<dbReference type="Pfam" id="PF01323">
    <property type="entry name" value="DSBA"/>
    <property type="match status" value="1"/>
</dbReference>
<dbReference type="GO" id="GO:0016491">
    <property type="term" value="F:oxidoreductase activity"/>
    <property type="evidence" value="ECO:0007669"/>
    <property type="project" value="UniProtKB-KW"/>
</dbReference>
<dbReference type="PANTHER" id="PTHR13887">
    <property type="entry name" value="GLUTATHIONE S-TRANSFERASE KAPPA"/>
    <property type="match status" value="1"/>
</dbReference>
<dbReference type="RefSeq" id="WP_284052934.1">
    <property type="nucleotide sequence ID" value="NZ_JAGRQC010000001.1"/>
</dbReference>
<dbReference type="PROSITE" id="PS51352">
    <property type="entry name" value="THIOREDOXIN_2"/>
    <property type="match status" value="1"/>
</dbReference>
<dbReference type="SUPFAM" id="SSF52833">
    <property type="entry name" value="Thioredoxin-like"/>
    <property type="match status" value="1"/>
</dbReference>
<evidence type="ECO:0000313" key="8">
    <source>
        <dbReference type="Proteomes" id="UP000676996"/>
    </source>
</evidence>
<keyword evidence="8" id="KW-1185">Reference proteome</keyword>
<feature type="region of interest" description="Disordered" evidence="5">
    <location>
        <begin position="31"/>
        <end position="61"/>
    </location>
</feature>
<comment type="caution">
    <text evidence="7">The sequence shown here is derived from an EMBL/GenBank/DDBJ whole genome shotgun (WGS) entry which is preliminary data.</text>
</comment>
<evidence type="ECO:0000256" key="4">
    <source>
        <dbReference type="ARBA" id="ARBA00023284"/>
    </source>
</evidence>
<evidence type="ECO:0000259" key="6">
    <source>
        <dbReference type="PROSITE" id="PS51352"/>
    </source>
</evidence>
<keyword evidence="4" id="KW-0676">Redox-active center</keyword>
<evidence type="ECO:0000313" key="7">
    <source>
        <dbReference type="EMBL" id="MBR0551666.1"/>
    </source>
</evidence>
<name>A0A8T4IHH0_9SPHN</name>
<proteinExistence type="predicted"/>
<gene>
    <name evidence="7" type="ORF">J7S20_04000</name>
</gene>
<evidence type="ECO:0000256" key="1">
    <source>
        <dbReference type="ARBA" id="ARBA00022729"/>
    </source>
</evidence>
<dbReference type="Gene3D" id="3.40.30.10">
    <property type="entry name" value="Glutaredoxin"/>
    <property type="match status" value="1"/>
</dbReference>
<dbReference type="EMBL" id="JAGRQC010000001">
    <property type="protein sequence ID" value="MBR0551666.1"/>
    <property type="molecule type" value="Genomic_DNA"/>
</dbReference>